<dbReference type="PANTHER" id="PTHR11092">
    <property type="entry name" value="SUGAR NUCLEOTIDE EPIMERASE RELATED"/>
    <property type="match status" value="1"/>
</dbReference>
<dbReference type="RefSeq" id="WP_100667505.1">
    <property type="nucleotide sequence ID" value="NZ_CP024955.1"/>
</dbReference>
<dbReference type="Gene3D" id="3.40.50.720">
    <property type="entry name" value="NAD(P)-binding Rossmann-like Domain"/>
    <property type="match status" value="1"/>
</dbReference>
<evidence type="ECO:0000259" key="3">
    <source>
        <dbReference type="Pfam" id="PF08338"/>
    </source>
</evidence>
<dbReference type="InterPro" id="IPR001509">
    <property type="entry name" value="Epimerase_deHydtase"/>
</dbReference>
<accession>A0A2K8N5Q9</accession>
<dbReference type="Proteomes" id="UP000231932">
    <property type="component" value="Chromosome"/>
</dbReference>
<proteinExistence type="inferred from homology"/>
<gene>
    <name evidence="4" type="ORF">CVV65_06900</name>
</gene>
<evidence type="ECO:0000313" key="5">
    <source>
        <dbReference type="Proteomes" id="UP000231932"/>
    </source>
</evidence>
<feature type="domain" description="NAD-dependent epimerase/dehydratase" evidence="2">
    <location>
        <begin position="14"/>
        <end position="238"/>
    </location>
</feature>
<dbReference type="KEGG" id="kyr:CVV65_06900"/>
<dbReference type="InterPro" id="IPR013549">
    <property type="entry name" value="DUF1731"/>
</dbReference>
<dbReference type="PANTHER" id="PTHR11092:SF0">
    <property type="entry name" value="EPIMERASE FAMILY PROTEIN SDR39U1"/>
    <property type="match status" value="1"/>
</dbReference>
<dbReference type="Pfam" id="PF01370">
    <property type="entry name" value="Epimerase"/>
    <property type="match status" value="1"/>
</dbReference>
<reference evidence="5" key="1">
    <citation type="submission" date="2017-11" db="EMBL/GenBank/DDBJ databases">
        <title>Complete Genome Sequence of Kyrpidia sp. Strain EA-1, a thermophilic, hydrogen-oxidizing Bacterium, isolated from the Azores.</title>
        <authorList>
            <person name="Reiner J.E."/>
            <person name="Lapp C.J."/>
            <person name="Bunk B."/>
            <person name="Gescher J."/>
        </authorList>
    </citation>
    <scope>NUCLEOTIDE SEQUENCE [LARGE SCALE GENOMIC DNA]</scope>
    <source>
        <strain evidence="5">EA-1</strain>
    </source>
</reference>
<name>A0A2K8N5Q9_9BACL</name>
<dbReference type="OrthoDB" id="9801773at2"/>
<keyword evidence="5" id="KW-1185">Reference proteome</keyword>
<dbReference type="InterPro" id="IPR036291">
    <property type="entry name" value="NAD(P)-bd_dom_sf"/>
</dbReference>
<dbReference type="NCBIfam" id="TIGR01777">
    <property type="entry name" value="yfcH"/>
    <property type="match status" value="1"/>
</dbReference>
<dbReference type="InterPro" id="IPR010099">
    <property type="entry name" value="SDR39U1"/>
</dbReference>
<dbReference type="SUPFAM" id="SSF51735">
    <property type="entry name" value="NAD(P)-binding Rossmann-fold domains"/>
    <property type="match status" value="1"/>
</dbReference>
<evidence type="ECO:0000259" key="2">
    <source>
        <dbReference type="Pfam" id="PF01370"/>
    </source>
</evidence>
<dbReference type="EMBL" id="CP024955">
    <property type="protein sequence ID" value="ATY84691.1"/>
    <property type="molecule type" value="Genomic_DNA"/>
</dbReference>
<protein>
    <submittedName>
        <fullName evidence="4">TIGR01777 family protein</fullName>
    </submittedName>
</protein>
<dbReference type="Pfam" id="PF08338">
    <property type="entry name" value="DUF1731"/>
    <property type="match status" value="1"/>
</dbReference>
<dbReference type="AlphaFoldDB" id="A0A2K8N5Q9"/>
<evidence type="ECO:0000256" key="1">
    <source>
        <dbReference type="ARBA" id="ARBA00009353"/>
    </source>
</evidence>
<organism evidence="4 5">
    <name type="scientific">Kyrpidia spormannii</name>
    <dbReference type="NCBI Taxonomy" id="2055160"/>
    <lineage>
        <taxon>Bacteria</taxon>
        <taxon>Bacillati</taxon>
        <taxon>Bacillota</taxon>
        <taxon>Bacilli</taxon>
        <taxon>Bacillales</taxon>
        <taxon>Alicyclobacillaceae</taxon>
        <taxon>Kyrpidia</taxon>
    </lineage>
</organism>
<evidence type="ECO:0000313" key="4">
    <source>
        <dbReference type="EMBL" id="ATY84691.1"/>
    </source>
</evidence>
<comment type="similarity">
    <text evidence="1">Belongs to the NAD(P)-dependent epimerase/dehydratase family. SDR39U1 subfamily.</text>
</comment>
<sequence>MISQRVGHAGIVGVTGGTGFVGRALIRDLLHSGYGVMIVTRDPERFRRTVPAGAGVGEVEVCGWDVLMDRARRKRVETWVHLAGEPIAGRRWSKRQKEAILRSRAESTRRVVEVLSSAQVPGGGRPVLVSASAVGFYGTSETAVFTEEDPGGDDFLATVVKMWEEEALRAEKFGARVVRVRLGVVLGREGGALPRMVFPYRLGIGGRIGTGRQWVSWVHLADAVGLFRFAIERPVQGAVNAVSPNPVTMETFGRTLARVLGRPYRVPVPGAALRVVFGEGADVLLRGQRVLPKRAEQWGYVFRHPDLEGALADIFKGGER</sequence>
<feature type="domain" description="DUF1731" evidence="3">
    <location>
        <begin position="268"/>
        <end position="314"/>
    </location>
</feature>